<evidence type="ECO:0000313" key="1">
    <source>
        <dbReference type="EMBL" id="MFC4296241.1"/>
    </source>
</evidence>
<dbReference type="RefSeq" id="WP_379539758.1">
    <property type="nucleotide sequence ID" value="NZ_JBHSDR010000008.1"/>
</dbReference>
<name>A0ABV8RS56_9SPHN</name>
<keyword evidence="2" id="KW-1185">Reference proteome</keyword>
<sequence>MERIEKHGTSDRRRFLGAAAVGMAGLALPARLGHSGGSVFSMLSPAPTAIAPGTAPLLNAADMPRLLPRALAALDRHSGTIPNRDLIGIVDFAEPSRDPRFHLVDLTRGKFDTHLVAHGQGSDPAASGWVERLSNQPNSNASCRGAFLVGETYSGKHGRSRRLVGLDSENSEALDRGIVIHAASYVDQRMARDQGRIGRSQGCFAVAPSVIGQVLERLGPGRMLFAWK</sequence>
<accession>A0ABV8RS56</accession>
<dbReference type="EMBL" id="JBHSDR010000008">
    <property type="protein sequence ID" value="MFC4296241.1"/>
    <property type="molecule type" value="Genomic_DNA"/>
</dbReference>
<dbReference type="PANTHER" id="PTHR38477">
    <property type="entry name" value="HYPOTHETICAL EXPORTED PROTEIN"/>
    <property type="match status" value="1"/>
</dbReference>
<dbReference type="InterPro" id="IPR006311">
    <property type="entry name" value="TAT_signal"/>
</dbReference>
<dbReference type="Pfam" id="PF13645">
    <property type="entry name" value="YkuD_2"/>
    <property type="match status" value="1"/>
</dbReference>
<dbReference type="Proteomes" id="UP001595828">
    <property type="component" value="Unassembled WGS sequence"/>
</dbReference>
<protein>
    <submittedName>
        <fullName evidence="1">Murein L,D-transpeptidase catalytic domain-containing protein</fullName>
    </submittedName>
</protein>
<comment type="caution">
    <text evidence="1">The sequence shown here is derived from an EMBL/GenBank/DDBJ whole genome shotgun (WGS) entry which is preliminary data.</text>
</comment>
<gene>
    <name evidence="1" type="ORF">ACFO0A_14385</name>
</gene>
<proteinExistence type="predicted"/>
<reference evidence="2" key="1">
    <citation type="journal article" date="2019" name="Int. J. Syst. Evol. Microbiol.">
        <title>The Global Catalogue of Microorganisms (GCM) 10K type strain sequencing project: providing services to taxonomists for standard genome sequencing and annotation.</title>
        <authorList>
            <consortium name="The Broad Institute Genomics Platform"/>
            <consortium name="The Broad Institute Genome Sequencing Center for Infectious Disease"/>
            <person name="Wu L."/>
            <person name="Ma J."/>
        </authorList>
    </citation>
    <scope>NUCLEOTIDE SEQUENCE [LARGE SCALE GENOMIC DNA]</scope>
    <source>
        <strain evidence="2">CGMCC 1.12989</strain>
    </source>
</reference>
<dbReference type="InterPro" id="IPR032676">
    <property type="entry name" value="YkuD_2"/>
</dbReference>
<dbReference type="PANTHER" id="PTHR38477:SF1">
    <property type="entry name" value="MUREIN L,D-TRANSPEPTIDASE CATALYTIC DOMAIN FAMILY PROTEIN"/>
    <property type="match status" value="1"/>
</dbReference>
<organism evidence="1 2">
    <name type="scientific">Novosphingobium tardum</name>
    <dbReference type="NCBI Taxonomy" id="1538021"/>
    <lineage>
        <taxon>Bacteria</taxon>
        <taxon>Pseudomonadati</taxon>
        <taxon>Pseudomonadota</taxon>
        <taxon>Alphaproteobacteria</taxon>
        <taxon>Sphingomonadales</taxon>
        <taxon>Sphingomonadaceae</taxon>
        <taxon>Novosphingobium</taxon>
    </lineage>
</organism>
<dbReference type="PROSITE" id="PS51318">
    <property type="entry name" value="TAT"/>
    <property type="match status" value="1"/>
</dbReference>
<evidence type="ECO:0000313" key="2">
    <source>
        <dbReference type="Proteomes" id="UP001595828"/>
    </source>
</evidence>